<evidence type="ECO:0000256" key="5">
    <source>
        <dbReference type="ARBA" id="ARBA00022777"/>
    </source>
</evidence>
<dbReference type="InterPro" id="IPR051334">
    <property type="entry name" value="SRPK"/>
</dbReference>
<dbReference type="Gene3D" id="1.10.510.10">
    <property type="entry name" value="Transferase(Phosphotransferase) domain 1"/>
    <property type="match status" value="1"/>
</dbReference>
<reference evidence="12" key="1">
    <citation type="journal article" date="2023" name="Mol. Phylogenet. Evol.">
        <title>Genome-scale phylogeny and comparative genomics of the fungal order Sordariales.</title>
        <authorList>
            <person name="Hensen N."/>
            <person name="Bonometti L."/>
            <person name="Westerberg I."/>
            <person name="Brannstrom I.O."/>
            <person name="Guillou S."/>
            <person name="Cros-Aarteil S."/>
            <person name="Calhoun S."/>
            <person name="Haridas S."/>
            <person name="Kuo A."/>
            <person name="Mondo S."/>
            <person name="Pangilinan J."/>
            <person name="Riley R."/>
            <person name="LaButti K."/>
            <person name="Andreopoulos B."/>
            <person name="Lipzen A."/>
            <person name="Chen C."/>
            <person name="Yan M."/>
            <person name="Daum C."/>
            <person name="Ng V."/>
            <person name="Clum A."/>
            <person name="Steindorff A."/>
            <person name="Ohm R.A."/>
            <person name="Martin F."/>
            <person name="Silar P."/>
            <person name="Natvig D.O."/>
            <person name="Lalanne C."/>
            <person name="Gautier V."/>
            <person name="Ament-Velasquez S.L."/>
            <person name="Kruys A."/>
            <person name="Hutchinson M.I."/>
            <person name="Powell A.J."/>
            <person name="Barry K."/>
            <person name="Miller A.N."/>
            <person name="Grigoriev I.V."/>
            <person name="Debuchy R."/>
            <person name="Gladieux P."/>
            <person name="Hiltunen Thoren M."/>
            <person name="Johannesson H."/>
        </authorList>
    </citation>
    <scope>NUCLEOTIDE SEQUENCE</scope>
    <source>
        <strain evidence="12">CBS 958.72</strain>
    </source>
</reference>
<evidence type="ECO:0000313" key="12">
    <source>
        <dbReference type="EMBL" id="KAK3375534.1"/>
    </source>
</evidence>
<dbReference type="Gene3D" id="3.30.200.20">
    <property type="entry name" value="Phosphorylase Kinase, domain 1"/>
    <property type="match status" value="1"/>
</dbReference>
<dbReference type="InterPro" id="IPR011009">
    <property type="entry name" value="Kinase-like_dom_sf"/>
</dbReference>
<dbReference type="PANTHER" id="PTHR47634">
    <property type="entry name" value="PROTEIN KINASE DOMAIN-CONTAINING PROTEIN-RELATED"/>
    <property type="match status" value="1"/>
</dbReference>
<dbReference type="SMART" id="SM00220">
    <property type="entry name" value="S_TKc"/>
    <property type="match status" value="1"/>
</dbReference>
<reference evidence="12" key="2">
    <citation type="submission" date="2023-06" db="EMBL/GenBank/DDBJ databases">
        <authorList>
            <consortium name="Lawrence Berkeley National Laboratory"/>
            <person name="Haridas S."/>
            <person name="Hensen N."/>
            <person name="Bonometti L."/>
            <person name="Westerberg I."/>
            <person name="Brannstrom I.O."/>
            <person name="Guillou S."/>
            <person name="Cros-Aarteil S."/>
            <person name="Calhoun S."/>
            <person name="Kuo A."/>
            <person name="Mondo S."/>
            <person name="Pangilinan J."/>
            <person name="Riley R."/>
            <person name="Labutti K."/>
            <person name="Andreopoulos B."/>
            <person name="Lipzen A."/>
            <person name="Chen C."/>
            <person name="Yanf M."/>
            <person name="Daum C."/>
            <person name="Ng V."/>
            <person name="Clum A."/>
            <person name="Steindorff A."/>
            <person name="Ohm R."/>
            <person name="Martin F."/>
            <person name="Silar P."/>
            <person name="Natvig D."/>
            <person name="Lalanne C."/>
            <person name="Gautier V."/>
            <person name="Ament-Velasquez S.L."/>
            <person name="Kruys A."/>
            <person name="Hutchinson M.I."/>
            <person name="Powell A.J."/>
            <person name="Barry K."/>
            <person name="Miller A.N."/>
            <person name="Grigoriev I.V."/>
            <person name="Debuchy R."/>
            <person name="Gladieux P."/>
            <person name="Thoren M.H."/>
            <person name="Johannesson H."/>
        </authorList>
    </citation>
    <scope>NUCLEOTIDE SEQUENCE</scope>
    <source>
        <strain evidence="12">CBS 958.72</strain>
    </source>
</reference>
<comment type="catalytic activity">
    <reaction evidence="7">
        <text>L-threonyl-[protein] + ATP = O-phospho-L-threonyl-[protein] + ADP + H(+)</text>
        <dbReference type="Rhea" id="RHEA:46608"/>
        <dbReference type="Rhea" id="RHEA-COMP:11060"/>
        <dbReference type="Rhea" id="RHEA-COMP:11605"/>
        <dbReference type="ChEBI" id="CHEBI:15378"/>
        <dbReference type="ChEBI" id="CHEBI:30013"/>
        <dbReference type="ChEBI" id="CHEBI:30616"/>
        <dbReference type="ChEBI" id="CHEBI:61977"/>
        <dbReference type="ChEBI" id="CHEBI:456216"/>
        <dbReference type="EC" id="2.7.11.1"/>
    </reaction>
</comment>
<proteinExistence type="inferred from homology"/>
<dbReference type="AlphaFoldDB" id="A0AAE0KF55"/>
<dbReference type="EC" id="2.7.11.1" evidence="1"/>
<evidence type="ECO:0000256" key="3">
    <source>
        <dbReference type="ARBA" id="ARBA00022679"/>
    </source>
</evidence>
<evidence type="ECO:0000256" key="9">
    <source>
        <dbReference type="PROSITE-ProRule" id="PRU10141"/>
    </source>
</evidence>
<dbReference type="PROSITE" id="PS00107">
    <property type="entry name" value="PROTEIN_KINASE_ATP"/>
    <property type="match status" value="1"/>
</dbReference>
<evidence type="ECO:0000256" key="6">
    <source>
        <dbReference type="ARBA" id="ARBA00022840"/>
    </source>
</evidence>
<evidence type="ECO:0000313" key="13">
    <source>
        <dbReference type="Proteomes" id="UP001287356"/>
    </source>
</evidence>
<comment type="catalytic activity">
    <reaction evidence="8">
        <text>L-seryl-[protein] + ATP = O-phospho-L-seryl-[protein] + ADP + H(+)</text>
        <dbReference type="Rhea" id="RHEA:17989"/>
        <dbReference type="Rhea" id="RHEA-COMP:9863"/>
        <dbReference type="Rhea" id="RHEA-COMP:11604"/>
        <dbReference type="ChEBI" id="CHEBI:15378"/>
        <dbReference type="ChEBI" id="CHEBI:29999"/>
        <dbReference type="ChEBI" id="CHEBI:30616"/>
        <dbReference type="ChEBI" id="CHEBI:83421"/>
        <dbReference type="ChEBI" id="CHEBI:456216"/>
        <dbReference type="EC" id="2.7.11.1"/>
    </reaction>
</comment>
<dbReference type="EMBL" id="JAULSN010000003">
    <property type="protein sequence ID" value="KAK3375534.1"/>
    <property type="molecule type" value="Genomic_DNA"/>
</dbReference>
<dbReference type="GO" id="GO:0005524">
    <property type="term" value="F:ATP binding"/>
    <property type="evidence" value="ECO:0007669"/>
    <property type="project" value="UniProtKB-UniRule"/>
</dbReference>
<evidence type="ECO:0000256" key="8">
    <source>
        <dbReference type="ARBA" id="ARBA00048679"/>
    </source>
</evidence>
<comment type="similarity">
    <text evidence="10">Belongs to the protein kinase superfamily.</text>
</comment>
<sequence length="430" mass="49071">MAASKNSTIPRIMSGFLGLPLRHQPWPPSMAVALHLDPAQLVEEEKTPQYSPRRFFPTRLGQTLNGRYQVVTKLGYGSSSTVWLARDLYRWRWFQERYVAIKINATRHSSAKKLAKDELAVLGHIAWANPRHEGWHFVRKLVDSFVVDGEREKHQCLVFDPLREPLWLYCRRFTGAVIPPQILKIIVQMVLQGLDYLHTECHVIHADLKPDNVMVKVEDPSILERDARDEHGHPLPQKHIHGRVIYLSRNNYGQPSVATGVVQITDFDLSVTGDVPQTGCIQAEIYRAPEAVLDAGYGYSADIWSLGVMLWDLLEGTKLFEYASRDQPTSEYDDQTHLAHITALLGPAPSDLLAAGRRTSKFYTPDGNLKNPKLIPADFSFENTLTHVSGEGKRRFIDFVRKMIAWRPEDRMTARELLKDPWLHKDFPQG</sequence>
<comment type="caution">
    <text evidence="12">The sequence shown here is derived from an EMBL/GenBank/DDBJ whole genome shotgun (WGS) entry which is preliminary data.</text>
</comment>
<dbReference type="Proteomes" id="UP001287356">
    <property type="component" value="Unassembled WGS sequence"/>
</dbReference>
<protein>
    <recommendedName>
        <fullName evidence="1">non-specific serine/threonine protein kinase</fullName>
        <ecNumber evidence="1">2.7.11.1</ecNumber>
    </recommendedName>
</protein>
<keyword evidence="3" id="KW-0808">Transferase</keyword>
<dbReference type="GO" id="GO:0004674">
    <property type="term" value="F:protein serine/threonine kinase activity"/>
    <property type="evidence" value="ECO:0007669"/>
    <property type="project" value="UniProtKB-KW"/>
</dbReference>
<evidence type="ECO:0000259" key="11">
    <source>
        <dbReference type="PROSITE" id="PS50011"/>
    </source>
</evidence>
<evidence type="ECO:0000256" key="2">
    <source>
        <dbReference type="ARBA" id="ARBA00022527"/>
    </source>
</evidence>
<name>A0AAE0KF55_9PEZI</name>
<keyword evidence="4 9" id="KW-0547">Nucleotide-binding</keyword>
<evidence type="ECO:0000256" key="4">
    <source>
        <dbReference type="ARBA" id="ARBA00022741"/>
    </source>
</evidence>
<evidence type="ECO:0000256" key="7">
    <source>
        <dbReference type="ARBA" id="ARBA00047899"/>
    </source>
</evidence>
<evidence type="ECO:0000256" key="10">
    <source>
        <dbReference type="RuleBase" id="RU000304"/>
    </source>
</evidence>
<keyword evidence="13" id="KW-1185">Reference proteome</keyword>
<dbReference type="InterPro" id="IPR008271">
    <property type="entry name" value="Ser/Thr_kinase_AS"/>
</dbReference>
<dbReference type="GO" id="GO:0000245">
    <property type="term" value="P:spliceosomal complex assembly"/>
    <property type="evidence" value="ECO:0007669"/>
    <property type="project" value="TreeGrafter"/>
</dbReference>
<dbReference type="InterPro" id="IPR017441">
    <property type="entry name" value="Protein_kinase_ATP_BS"/>
</dbReference>
<feature type="binding site" evidence="9">
    <location>
        <position position="102"/>
    </location>
    <ligand>
        <name>ATP</name>
        <dbReference type="ChEBI" id="CHEBI:30616"/>
    </ligand>
</feature>
<keyword evidence="2 10" id="KW-0723">Serine/threonine-protein kinase</keyword>
<dbReference type="Pfam" id="PF00069">
    <property type="entry name" value="Pkinase"/>
    <property type="match status" value="1"/>
</dbReference>
<dbReference type="PROSITE" id="PS00108">
    <property type="entry name" value="PROTEIN_KINASE_ST"/>
    <property type="match status" value="1"/>
</dbReference>
<feature type="domain" description="Protein kinase" evidence="11">
    <location>
        <begin position="68"/>
        <end position="423"/>
    </location>
</feature>
<dbReference type="InterPro" id="IPR000719">
    <property type="entry name" value="Prot_kinase_dom"/>
</dbReference>
<evidence type="ECO:0000256" key="1">
    <source>
        <dbReference type="ARBA" id="ARBA00012513"/>
    </source>
</evidence>
<dbReference type="PANTHER" id="PTHR47634:SF9">
    <property type="entry name" value="PROTEIN KINASE DOMAIN-CONTAINING PROTEIN-RELATED"/>
    <property type="match status" value="1"/>
</dbReference>
<accession>A0AAE0KF55</accession>
<gene>
    <name evidence="12" type="ORF">B0T24DRAFT_616352</name>
</gene>
<keyword evidence="5 12" id="KW-0418">Kinase</keyword>
<dbReference type="GO" id="GO:0050684">
    <property type="term" value="P:regulation of mRNA processing"/>
    <property type="evidence" value="ECO:0007669"/>
    <property type="project" value="TreeGrafter"/>
</dbReference>
<keyword evidence="6 9" id="KW-0067">ATP-binding</keyword>
<dbReference type="SUPFAM" id="SSF56112">
    <property type="entry name" value="Protein kinase-like (PK-like)"/>
    <property type="match status" value="1"/>
</dbReference>
<organism evidence="12 13">
    <name type="scientific">Lasiosphaeria ovina</name>
    <dbReference type="NCBI Taxonomy" id="92902"/>
    <lineage>
        <taxon>Eukaryota</taxon>
        <taxon>Fungi</taxon>
        <taxon>Dikarya</taxon>
        <taxon>Ascomycota</taxon>
        <taxon>Pezizomycotina</taxon>
        <taxon>Sordariomycetes</taxon>
        <taxon>Sordariomycetidae</taxon>
        <taxon>Sordariales</taxon>
        <taxon>Lasiosphaeriaceae</taxon>
        <taxon>Lasiosphaeria</taxon>
    </lineage>
</organism>
<dbReference type="PROSITE" id="PS50011">
    <property type="entry name" value="PROTEIN_KINASE_DOM"/>
    <property type="match status" value="1"/>
</dbReference>